<dbReference type="NCBIfam" id="TIGR00254">
    <property type="entry name" value="GGDEF"/>
    <property type="match status" value="1"/>
</dbReference>
<sequence length="303" mass="32743">MGTLREDPHRAVILGAGIGGTAVLEMLLEEELVTVLAVVDRDPSAPGLKLAEQHQVAVYTDVEQALKKCTPCVAFNMTGNEMVEAVVAEVLGSGGVIGGMEANLILSIINNLKKAKEDLKFQASHDPLTGLRNRRYMMEQLQQGVSQALRYRHPFTVVMLDLDHFKKVNDLHGHVAGDKVLSHMARVLRGGMRESDTPGRWGGEEFLVLLPHTDIEGAHQAAEQWLNHLTSAPLLLDNGASAAVSFSAGVASLDMVEKGVDLKVATDALLHLADARMYLAKEQGRNRVCAIGEPSESFNGGQK</sequence>
<evidence type="ECO:0000313" key="5">
    <source>
        <dbReference type="Proteomes" id="UP000231632"/>
    </source>
</evidence>
<keyword evidence="4" id="KW-0548">Nucleotidyltransferase</keyword>
<evidence type="ECO:0000313" key="4">
    <source>
        <dbReference type="EMBL" id="GAV20024.1"/>
    </source>
</evidence>
<dbReference type="AlphaFoldDB" id="A0A1L8CM96"/>
<dbReference type="InterPro" id="IPR043128">
    <property type="entry name" value="Rev_trsase/Diguanyl_cyclase"/>
</dbReference>
<comment type="catalytic activity">
    <reaction evidence="2">
        <text>2 GTP = 3',3'-c-di-GMP + 2 diphosphate</text>
        <dbReference type="Rhea" id="RHEA:24898"/>
        <dbReference type="ChEBI" id="CHEBI:33019"/>
        <dbReference type="ChEBI" id="CHEBI:37565"/>
        <dbReference type="ChEBI" id="CHEBI:58805"/>
        <dbReference type="EC" id="2.7.7.65"/>
    </reaction>
</comment>
<evidence type="ECO:0000259" key="3">
    <source>
        <dbReference type="PROSITE" id="PS50887"/>
    </source>
</evidence>
<dbReference type="InterPro" id="IPR000160">
    <property type="entry name" value="GGDEF_dom"/>
</dbReference>
<accession>A0A1L8CM96</accession>
<dbReference type="STRING" id="1921010.MMIC_P0985"/>
<dbReference type="FunFam" id="3.30.70.270:FF:000001">
    <property type="entry name" value="Diguanylate cyclase domain protein"/>
    <property type="match status" value="1"/>
</dbReference>
<dbReference type="InterPro" id="IPR050469">
    <property type="entry name" value="Diguanylate_Cyclase"/>
</dbReference>
<dbReference type="CDD" id="cd01949">
    <property type="entry name" value="GGDEF"/>
    <property type="match status" value="1"/>
</dbReference>
<dbReference type="Pfam" id="PF00990">
    <property type="entry name" value="GGDEF"/>
    <property type="match status" value="1"/>
</dbReference>
<dbReference type="SUPFAM" id="SSF55073">
    <property type="entry name" value="Nucleotide cyclase"/>
    <property type="match status" value="1"/>
</dbReference>
<dbReference type="PANTHER" id="PTHR45138">
    <property type="entry name" value="REGULATORY COMPONENTS OF SENSORY TRANSDUCTION SYSTEM"/>
    <property type="match status" value="1"/>
</dbReference>
<dbReference type="RefSeq" id="WP_171966457.1">
    <property type="nucleotide sequence ID" value="NZ_BDFD01000006.1"/>
</dbReference>
<dbReference type="EMBL" id="BDFD01000006">
    <property type="protein sequence ID" value="GAV20024.1"/>
    <property type="molecule type" value="Genomic_DNA"/>
</dbReference>
<dbReference type="EC" id="2.7.7.65" evidence="1"/>
<dbReference type="InterPro" id="IPR029787">
    <property type="entry name" value="Nucleotide_cyclase"/>
</dbReference>
<dbReference type="PANTHER" id="PTHR45138:SF9">
    <property type="entry name" value="DIGUANYLATE CYCLASE DGCM-RELATED"/>
    <property type="match status" value="1"/>
</dbReference>
<dbReference type="Proteomes" id="UP000231632">
    <property type="component" value="Unassembled WGS sequence"/>
</dbReference>
<dbReference type="Gene3D" id="3.40.50.720">
    <property type="entry name" value="NAD(P)-binding Rossmann-like Domain"/>
    <property type="match status" value="1"/>
</dbReference>
<name>A0A1L8CM96_9PROT</name>
<keyword evidence="5" id="KW-1185">Reference proteome</keyword>
<reference evidence="4 5" key="1">
    <citation type="journal article" date="2017" name="Arch. Microbiol.">
        <title>Mariprofundus micogutta sp. nov., a novel iron-oxidizing zetaproteobacterium isolated from a deep-sea hydrothermal field at the Bayonnaise knoll of the Izu-Ogasawara arc, and a description of Mariprofundales ord. nov. and Zetaproteobacteria classis nov.</title>
        <authorList>
            <person name="Makita H."/>
            <person name="Tanaka E."/>
            <person name="Mitsunobu S."/>
            <person name="Miyazaki M."/>
            <person name="Nunoura T."/>
            <person name="Uematsu K."/>
            <person name="Takaki Y."/>
            <person name="Nishi S."/>
            <person name="Shimamura S."/>
            <person name="Takai K."/>
        </authorList>
    </citation>
    <scope>NUCLEOTIDE SEQUENCE [LARGE SCALE GENOMIC DNA]</scope>
    <source>
        <strain evidence="4 5">ET2</strain>
    </source>
</reference>
<comment type="caution">
    <text evidence="4">The sequence shown here is derived from an EMBL/GenBank/DDBJ whole genome shotgun (WGS) entry which is preliminary data.</text>
</comment>
<dbReference type="PROSITE" id="PS50887">
    <property type="entry name" value="GGDEF"/>
    <property type="match status" value="1"/>
</dbReference>
<keyword evidence="4" id="KW-0808">Transferase</keyword>
<dbReference type="SUPFAM" id="SSF51735">
    <property type="entry name" value="NAD(P)-binding Rossmann-fold domains"/>
    <property type="match status" value="1"/>
</dbReference>
<organism evidence="4 5">
    <name type="scientific">Mariprofundus micogutta</name>
    <dbReference type="NCBI Taxonomy" id="1921010"/>
    <lineage>
        <taxon>Bacteria</taxon>
        <taxon>Pseudomonadati</taxon>
        <taxon>Pseudomonadota</taxon>
        <taxon>Candidatius Mariprofundia</taxon>
        <taxon>Mariprofundales</taxon>
        <taxon>Mariprofundaceae</taxon>
        <taxon>Mariprofundus</taxon>
    </lineage>
</organism>
<gene>
    <name evidence="4" type="ORF">MMIC_P0985</name>
</gene>
<proteinExistence type="predicted"/>
<evidence type="ECO:0000256" key="2">
    <source>
        <dbReference type="ARBA" id="ARBA00034247"/>
    </source>
</evidence>
<dbReference type="Gene3D" id="3.30.70.270">
    <property type="match status" value="1"/>
</dbReference>
<dbReference type="GO" id="GO:0052621">
    <property type="term" value="F:diguanylate cyclase activity"/>
    <property type="evidence" value="ECO:0007669"/>
    <property type="project" value="UniProtKB-EC"/>
</dbReference>
<protein>
    <recommendedName>
        <fullName evidence="1">diguanylate cyclase</fullName>
        <ecNumber evidence="1">2.7.7.65</ecNumber>
    </recommendedName>
</protein>
<feature type="domain" description="GGDEF" evidence="3">
    <location>
        <begin position="153"/>
        <end position="293"/>
    </location>
</feature>
<dbReference type="SMART" id="SM00267">
    <property type="entry name" value="GGDEF"/>
    <property type="match status" value="1"/>
</dbReference>
<evidence type="ECO:0000256" key="1">
    <source>
        <dbReference type="ARBA" id="ARBA00012528"/>
    </source>
</evidence>
<dbReference type="InterPro" id="IPR036291">
    <property type="entry name" value="NAD(P)-bd_dom_sf"/>
</dbReference>